<evidence type="ECO:0000256" key="1">
    <source>
        <dbReference type="ARBA" id="ARBA00022729"/>
    </source>
</evidence>
<dbReference type="PANTHER" id="PTHR35869">
    <property type="entry name" value="OUTER-MEMBRANE LIPOPROTEIN CARRIER PROTEIN"/>
    <property type="match status" value="1"/>
</dbReference>
<dbReference type="EMBL" id="BMXE01000002">
    <property type="protein sequence ID" value="GHB27748.1"/>
    <property type="molecule type" value="Genomic_DNA"/>
</dbReference>
<comment type="caution">
    <text evidence="3">The sequence shown here is derived from an EMBL/GenBank/DDBJ whole genome shotgun (WGS) entry which is preliminary data.</text>
</comment>
<dbReference type="InterPro" id="IPR004564">
    <property type="entry name" value="OM_lipoprot_carrier_LolA-like"/>
</dbReference>
<evidence type="ECO:0000313" key="3">
    <source>
        <dbReference type="EMBL" id="GHB27748.1"/>
    </source>
</evidence>
<accession>A0ABQ3E7Q1</accession>
<feature type="chain" id="PRO_5047207591" description="Outer membrane lipoprotein carrier protein LolA" evidence="2">
    <location>
        <begin position="32"/>
        <end position="229"/>
    </location>
</feature>
<dbReference type="Gene3D" id="2.50.20.10">
    <property type="entry name" value="Lipoprotein localisation LolA/LolB/LppX"/>
    <property type="match status" value="1"/>
</dbReference>
<name>A0ABQ3E7Q1_9HYPH</name>
<evidence type="ECO:0000313" key="4">
    <source>
        <dbReference type="Proteomes" id="UP000637980"/>
    </source>
</evidence>
<dbReference type="Pfam" id="PF03548">
    <property type="entry name" value="LolA"/>
    <property type="match status" value="1"/>
</dbReference>
<proteinExistence type="predicted"/>
<evidence type="ECO:0008006" key="5">
    <source>
        <dbReference type="Google" id="ProtNLM"/>
    </source>
</evidence>
<dbReference type="PANTHER" id="PTHR35869:SF1">
    <property type="entry name" value="OUTER-MEMBRANE LIPOPROTEIN CARRIER PROTEIN"/>
    <property type="match status" value="1"/>
</dbReference>
<feature type="signal peptide" evidence="2">
    <location>
        <begin position="1"/>
        <end position="31"/>
    </location>
</feature>
<gene>
    <name evidence="3" type="ORF">GCM10007094_15120</name>
</gene>
<organism evidence="3 4">
    <name type="scientific">Pseudovibrio japonicus</name>
    <dbReference type="NCBI Taxonomy" id="366534"/>
    <lineage>
        <taxon>Bacteria</taxon>
        <taxon>Pseudomonadati</taxon>
        <taxon>Pseudomonadota</taxon>
        <taxon>Alphaproteobacteria</taxon>
        <taxon>Hyphomicrobiales</taxon>
        <taxon>Stappiaceae</taxon>
        <taxon>Pseudovibrio</taxon>
    </lineage>
</organism>
<sequence>MVASHAISFGRIGKSLAVAAALFIGSVPLTAEHSAAQPVPQPQPVALNNTQAVEAVSKYFNTVRNMHGKFVQFGPTGGRVEGQFFISRPGKVRFYYNKPSNLDIIADGKMVSVKDRRLQTQDIWPLSQTPLRFLLSDRIDLQRDANVTNVQVEPDLITITIDDKTRFTSGRLTLIFDARTYKLKQWTVRDAQGYDTSVSIYDVVENGATNPDLFKIDYIANSRQRRGGG</sequence>
<keyword evidence="4" id="KW-1185">Reference proteome</keyword>
<protein>
    <recommendedName>
        <fullName evidence="5">Outer membrane lipoprotein carrier protein LolA</fullName>
    </recommendedName>
</protein>
<dbReference type="InterPro" id="IPR029046">
    <property type="entry name" value="LolA/LolB/LppX"/>
</dbReference>
<dbReference type="Proteomes" id="UP000637980">
    <property type="component" value="Unassembled WGS sequence"/>
</dbReference>
<keyword evidence="1 2" id="KW-0732">Signal</keyword>
<reference evidence="4" key="1">
    <citation type="journal article" date="2019" name="Int. J. Syst. Evol. Microbiol.">
        <title>The Global Catalogue of Microorganisms (GCM) 10K type strain sequencing project: providing services to taxonomists for standard genome sequencing and annotation.</title>
        <authorList>
            <consortium name="The Broad Institute Genomics Platform"/>
            <consortium name="The Broad Institute Genome Sequencing Center for Infectious Disease"/>
            <person name="Wu L."/>
            <person name="Ma J."/>
        </authorList>
    </citation>
    <scope>NUCLEOTIDE SEQUENCE [LARGE SCALE GENOMIC DNA]</scope>
    <source>
        <strain evidence="4">KCTC 12861</strain>
    </source>
</reference>
<dbReference type="SUPFAM" id="SSF89392">
    <property type="entry name" value="Prokaryotic lipoproteins and lipoprotein localization factors"/>
    <property type="match status" value="1"/>
</dbReference>
<dbReference type="CDD" id="cd16325">
    <property type="entry name" value="LolA"/>
    <property type="match status" value="1"/>
</dbReference>
<evidence type="ECO:0000256" key="2">
    <source>
        <dbReference type="SAM" id="SignalP"/>
    </source>
</evidence>
<dbReference type="RefSeq" id="WP_189436145.1">
    <property type="nucleotide sequence ID" value="NZ_BMXE01000002.1"/>
</dbReference>